<comment type="caution">
    <text evidence="6">The sequence shown here is derived from an EMBL/GenBank/DDBJ whole genome shotgun (WGS) entry which is preliminary data.</text>
</comment>
<comment type="similarity">
    <text evidence="2">Belongs to the CIA30 family.</text>
</comment>
<protein>
    <recommendedName>
        <fullName evidence="5">NADH:ubiquinone oxidoreductase intermediate-associated protein 30 domain-containing protein</fullName>
    </recommendedName>
</protein>
<name>A0AAW1SRU1_9CHLO</name>
<keyword evidence="7" id="KW-1185">Reference proteome</keyword>
<dbReference type="InterPro" id="IPR008979">
    <property type="entry name" value="Galactose-bd-like_sf"/>
</dbReference>
<organism evidence="6 7">
    <name type="scientific">Apatococcus fuscideae</name>
    <dbReference type="NCBI Taxonomy" id="2026836"/>
    <lineage>
        <taxon>Eukaryota</taxon>
        <taxon>Viridiplantae</taxon>
        <taxon>Chlorophyta</taxon>
        <taxon>core chlorophytes</taxon>
        <taxon>Trebouxiophyceae</taxon>
        <taxon>Chlorellales</taxon>
        <taxon>Chlorellaceae</taxon>
        <taxon>Apatococcus</taxon>
    </lineage>
</organism>
<evidence type="ECO:0000256" key="3">
    <source>
        <dbReference type="ARBA" id="ARBA00023128"/>
    </source>
</evidence>
<evidence type="ECO:0000256" key="1">
    <source>
        <dbReference type="ARBA" id="ARBA00004173"/>
    </source>
</evidence>
<comment type="subcellular location">
    <subcellularLocation>
        <location evidence="1">Mitochondrion</location>
    </subcellularLocation>
</comment>
<keyword evidence="3" id="KW-0496">Mitochondrion</keyword>
<dbReference type="Proteomes" id="UP001485043">
    <property type="component" value="Unassembled WGS sequence"/>
</dbReference>
<reference evidence="6 7" key="1">
    <citation type="journal article" date="2024" name="Nat. Commun.">
        <title>Phylogenomics reveals the evolutionary origins of lichenization in chlorophyte algae.</title>
        <authorList>
            <person name="Puginier C."/>
            <person name="Libourel C."/>
            <person name="Otte J."/>
            <person name="Skaloud P."/>
            <person name="Haon M."/>
            <person name="Grisel S."/>
            <person name="Petersen M."/>
            <person name="Berrin J.G."/>
            <person name="Delaux P.M."/>
            <person name="Dal Grande F."/>
            <person name="Keller J."/>
        </authorList>
    </citation>
    <scope>NUCLEOTIDE SEQUENCE [LARGE SCALE GENOMIC DNA]</scope>
    <source>
        <strain evidence="6 7">SAG 2523</strain>
    </source>
</reference>
<dbReference type="InterPro" id="IPR013857">
    <property type="entry name" value="NADH-UbQ_OxRdtase-assoc_prot30"/>
</dbReference>
<keyword evidence="4" id="KW-0143">Chaperone</keyword>
<dbReference type="EMBL" id="JALJOV010001032">
    <property type="protein sequence ID" value="KAK9856094.1"/>
    <property type="molecule type" value="Genomic_DNA"/>
</dbReference>
<dbReference type="InterPro" id="IPR039131">
    <property type="entry name" value="NDUFAF1"/>
</dbReference>
<feature type="domain" description="NADH:ubiquinone oxidoreductase intermediate-associated protein 30" evidence="5">
    <location>
        <begin position="29"/>
        <end position="162"/>
    </location>
</feature>
<sequence>MFKRLAQEGSRYLQQVRHLQPPSEQLLYRFASAPDLDRWRVFTDSEWGGSSTATLAHATADTAVLSGQISRELQDPEAKGRLIRSGLCGLVCKEPPDAEDLDAFDQLVVRIKSDGRKYIVNVREDNWVVGDQSHDIWQSFLFGRPGEWQEVVLPFSRLTMSQGALHRASLANKVQELSGTLTAYLFTKQSGGALLGQRGAYCSKYRSSSDEMRNLWQWAN</sequence>
<dbReference type="Pfam" id="PF08547">
    <property type="entry name" value="CIA30"/>
    <property type="match status" value="1"/>
</dbReference>
<evidence type="ECO:0000313" key="7">
    <source>
        <dbReference type="Proteomes" id="UP001485043"/>
    </source>
</evidence>
<dbReference type="GO" id="GO:0005739">
    <property type="term" value="C:mitochondrion"/>
    <property type="evidence" value="ECO:0007669"/>
    <property type="project" value="UniProtKB-SubCell"/>
</dbReference>
<dbReference type="GO" id="GO:0051082">
    <property type="term" value="F:unfolded protein binding"/>
    <property type="evidence" value="ECO:0007669"/>
    <property type="project" value="TreeGrafter"/>
</dbReference>
<evidence type="ECO:0000313" key="6">
    <source>
        <dbReference type="EMBL" id="KAK9856094.1"/>
    </source>
</evidence>
<evidence type="ECO:0000256" key="2">
    <source>
        <dbReference type="ARBA" id="ARBA00007884"/>
    </source>
</evidence>
<evidence type="ECO:0000256" key="4">
    <source>
        <dbReference type="ARBA" id="ARBA00023186"/>
    </source>
</evidence>
<proteinExistence type="inferred from homology"/>
<dbReference type="SUPFAM" id="SSF49785">
    <property type="entry name" value="Galactose-binding domain-like"/>
    <property type="match status" value="1"/>
</dbReference>
<dbReference type="GO" id="GO:0032981">
    <property type="term" value="P:mitochondrial respiratory chain complex I assembly"/>
    <property type="evidence" value="ECO:0007669"/>
    <property type="project" value="TreeGrafter"/>
</dbReference>
<dbReference type="PANTHER" id="PTHR13194">
    <property type="entry name" value="COMPLEX I INTERMEDIATE-ASSOCIATED PROTEIN 30"/>
    <property type="match status" value="1"/>
</dbReference>
<dbReference type="AlphaFoldDB" id="A0AAW1SRU1"/>
<accession>A0AAW1SRU1</accession>
<dbReference type="GO" id="GO:0006120">
    <property type="term" value="P:mitochondrial electron transport, NADH to ubiquinone"/>
    <property type="evidence" value="ECO:0007669"/>
    <property type="project" value="TreeGrafter"/>
</dbReference>
<dbReference type="PANTHER" id="PTHR13194:SF18">
    <property type="entry name" value="COMPLEX I INTERMEDIATE-ASSOCIATED PROTEIN 30, MITOCHONDRIAL"/>
    <property type="match status" value="1"/>
</dbReference>
<evidence type="ECO:0000259" key="5">
    <source>
        <dbReference type="Pfam" id="PF08547"/>
    </source>
</evidence>
<gene>
    <name evidence="6" type="ORF">WJX84_006377</name>
</gene>